<reference evidence="1 2" key="1">
    <citation type="submission" date="2018-12" db="EMBL/GenBank/DDBJ databases">
        <authorList>
            <person name="Grouzdev D.S."/>
            <person name="Krutkina M.S."/>
        </authorList>
    </citation>
    <scope>NUCLEOTIDE SEQUENCE [LARGE SCALE GENOMIC DNA]</scope>
    <source>
        <strain evidence="1 2">RmlP026</strain>
    </source>
</reference>
<comment type="caution">
    <text evidence="1">The sequence shown here is derived from an EMBL/GenBank/DDBJ whole genome shotgun (WGS) entry which is preliminary data.</text>
</comment>
<dbReference type="InterPro" id="IPR017777">
    <property type="entry name" value="ABC_urea-bd_UrtA"/>
</dbReference>
<gene>
    <name evidence="1" type="primary">urtA</name>
    <name evidence="1" type="ORF">D3273_25985</name>
</gene>
<dbReference type="NCBIfam" id="TIGR03407">
    <property type="entry name" value="urea_ABC_UrtA"/>
    <property type="match status" value="1"/>
</dbReference>
<dbReference type="InterPro" id="IPR006311">
    <property type="entry name" value="TAT_signal"/>
</dbReference>
<dbReference type="SUPFAM" id="SSF53822">
    <property type="entry name" value="Periplasmic binding protein-like I"/>
    <property type="match status" value="1"/>
</dbReference>
<proteinExistence type="predicted"/>
<sequence length="427" mass="46472">MSRDHDDPISSPLRRKLLQALAAVPAAGALGTGTLGLAASRALAATSPTSGVNTTGLAVTDDTVTVGILHSVTGTMAISETGSVEAEKLAIEQINAQGGVLGRKILTIQEDGQSDWPTFAEKARKLLVDDHCAAVFGCWTSASRKAVLPVFEQYNGMLYYPTFYEGLEQSKNVIYTGQEATQQILAGLNWVQDEKKAKSFYLLGSDYIWPRTSNKIARKHIENVLHGKVVGEEYFPLGHTQFNSVINKIKLTKPDVIYAIVVGGSNVAFYKQLKAAGIDLSKQTLMTISVTEDEILGIGGENIAGAYACMKYFESLKNPNNEKFVPAFQAKYGKDAVIGDVTQAAYLGPWLWKLTCEKAGSFDIDKIAAASPGIEFKGAPEGYVRIHENHHLWSKTRVGRARPDGQYDVVYETADLMEPNPFPKGYQ</sequence>
<organism evidence="1 2">
    <name type="scientific">Lichenibacterium minor</name>
    <dbReference type="NCBI Taxonomy" id="2316528"/>
    <lineage>
        <taxon>Bacteria</taxon>
        <taxon>Pseudomonadati</taxon>
        <taxon>Pseudomonadota</taxon>
        <taxon>Alphaproteobacteria</taxon>
        <taxon>Hyphomicrobiales</taxon>
        <taxon>Lichenihabitantaceae</taxon>
        <taxon>Lichenibacterium</taxon>
    </lineage>
</organism>
<dbReference type="Gene3D" id="3.40.50.2300">
    <property type="match status" value="2"/>
</dbReference>
<dbReference type="EMBL" id="QYBB01000074">
    <property type="protein sequence ID" value="RYC29053.1"/>
    <property type="molecule type" value="Genomic_DNA"/>
</dbReference>
<dbReference type="CDD" id="cd06355">
    <property type="entry name" value="PBP1_FmdD-like"/>
    <property type="match status" value="1"/>
</dbReference>
<dbReference type="RefSeq" id="WP_129229864.1">
    <property type="nucleotide sequence ID" value="NZ_QYBB01000074.1"/>
</dbReference>
<dbReference type="Proteomes" id="UP000290759">
    <property type="component" value="Unassembled WGS sequence"/>
</dbReference>
<dbReference type="PANTHER" id="PTHR47628:SF1">
    <property type="entry name" value="ALIPHATIC AMIDASE EXPRESSION-REGULATING PROTEIN"/>
    <property type="match status" value="1"/>
</dbReference>
<keyword evidence="2" id="KW-1185">Reference proteome</keyword>
<dbReference type="PROSITE" id="PS51318">
    <property type="entry name" value="TAT"/>
    <property type="match status" value="1"/>
</dbReference>
<dbReference type="InterPro" id="IPR028082">
    <property type="entry name" value="Peripla_BP_I"/>
</dbReference>
<protein>
    <submittedName>
        <fullName evidence="1">Urea ABC transporter substrate-binding protein</fullName>
    </submittedName>
</protein>
<accession>A0A4Q2TY91</accession>
<dbReference type="PANTHER" id="PTHR47628">
    <property type="match status" value="1"/>
</dbReference>
<evidence type="ECO:0000313" key="2">
    <source>
        <dbReference type="Proteomes" id="UP000290759"/>
    </source>
</evidence>
<dbReference type="Pfam" id="PF13433">
    <property type="entry name" value="Peripla_BP_5"/>
    <property type="match status" value="1"/>
</dbReference>
<evidence type="ECO:0000313" key="1">
    <source>
        <dbReference type="EMBL" id="RYC29053.1"/>
    </source>
</evidence>
<dbReference type="OrthoDB" id="9802022at2"/>
<name>A0A4Q2TY91_9HYPH</name>
<reference evidence="1 2" key="2">
    <citation type="submission" date="2019-02" db="EMBL/GenBank/DDBJ databases">
        <title>'Lichenibacterium ramalinii' gen. nov. sp. nov., 'Lichenibacterium minor' gen. nov. sp. nov.</title>
        <authorList>
            <person name="Pankratov T."/>
        </authorList>
    </citation>
    <scope>NUCLEOTIDE SEQUENCE [LARGE SCALE GENOMIC DNA]</scope>
    <source>
        <strain evidence="1 2">RmlP026</strain>
    </source>
</reference>
<dbReference type="AlphaFoldDB" id="A0A4Q2TY91"/>